<evidence type="ECO:0000256" key="6">
    <source>
        <dbReference type="RuleBase" id="RU004466"/>
    </source>
</evidence>
<proteinExistence type="inferred from homology"/>
<dbReference type="Proteomes" id="UP000184251">
    <property type="component" value="Unassembled WGS sequence"/>
</dbReference>
<evidence type="ECO:0000313" key="8">
    <source>
        <dbReference type="Proteomes" id="UP000184251"/>
    </source>
</evidence>
<protein>
    <submittedName>
        <fullName evidence="7">Heptaprenyl diphosphate synthase</fullName>
    </submittedName>
</protein>
<dbReference type="GO" id="GO:0004659">
    <property type="term" value="F:prenyltransferase activity"/>
    <property type="evidence" value="ECO:0007669"/>
    <property type="project" value="InterPro"/>
</dbReference>
<dbReference type="SFLD" id="SFLDS00005">
    <property type="entry name" value="Isoprenoid_Synthase_Type_I"/>
    <property type="match status" value="1"/>
</dbReference>
<dbReference type="GO" id="GO:0046872">
    <property type="term" value="F:metal ion binding"/>
    <property type="evidence" value="ECO:0007669"/>
    <property type="project" value="UniProtKB-KW"/>
</dbReference>
<dbReference type="EMBL" id="FQTU01000014">
    <property type="protein sequence ID" value="SHF10333.1"/>
    <property type="molecule type" value="Genomic_DNA"/>
</dbReference>
<name>A0A1M4YX20_9FIRM</name>
<reference evidence="7" key="1">
    <citation type="submission" date="2016-11" db="EMBL/GenBank/DDBJ databases">
        <authorList>
            <person name="Jaros S."/>
            <person name="Januszkiewicz K."/>
            <person name="Wedrychowicz H."/>
        </authorList>
    </citation>
    <scope>NUCLEOTIDE SEQUENCE [LARGE SCALE GENOMIC DNA]</scope>
    <source>
        <strain evidence="7">DSM 14828</strain>
    </source>
</reference>
<accession>A0A1M4YX20</accession>
<dbReference type="PROSITE" id="PS00723">
    <property type="entry name" value="POLYPRENYL_SYNTHASE_1"/>
    <property type="match status" value="1"/>
</dbReference>
<sequence>MNEFWKDYPHIGNILSEVTQLIIDTTKDSDDFITEAISGAVTSGGKMLRPAFLIISAEFGSYKRENAIRLGAVIEMLHIATLVHDDIIDEAKLRRGVESVQSKYGKDSAVFIGDYLFAKCFTLISSHFETKTMEKLSGAILSICKGELKQYSLRYKYDNGIFSYLKIITGKTAALFAMSFHIGAMNSDLSDRQVKILTRIGYLTGMAFQIIDDCLDYSDNQTIKKSTMNDLKQGYLTLPVIYALNNDKSNELKTLLETTNFNENDLNRVHHLVKSNNGLDAARLLARKYTNKAFNYISKLPDSENKNILEDIIKGMLNRKY</sequence>
<dbReference type="Pfam" id="PF00348">
    <property type="entry name" value="polyprenyl_synt"/>
    <property type="match status" value="1"/>
</dbReference>
<dbReference type="OrthoDB" id="9805316at2"/>
<dbReference type="RefSeq" id="WP_073271376.1">
    <property type="nucleotide sequence ID" value="NZ_FQTU01000014.1"/>
</dbReference>
<comment type="similarity">
    <text evidence="2 6">Belongs to the FPP/GGPP synthase family.</text>
</comment>
<dbReference type="GO" id="GO:0008299">
    <property type="term" value="P:isoprenoid biosynthetic process"/>
    <property type="evidence" value="ECO:0007669"/>
    <property type="project" value="InterPro"/>
</dbReference>
<gene>
    <name evidence="7" type="ORF">SAMN02746064_01894</name>
</gene>
<evidence type="ECO:0000256" key="5">
    <source>
        <dbReference type="ARBA" id="ARBA00022842"/>
    </source>
</evidence>
<evidence type="ECO:0000256" key="4">
    <source>
        <dbReference type="ARBA" id="ARBA00022723"/>
    </source>
</evidence>
<dbReference type="PANTHER" id="PTHR12001">
    <property type="entry name" value="GERANYLGERANYL PYROPHOSPHATE SYNTHASE"/>
    <property type="match status" value="1"/>
</dbReference>
<dbReference type="InterPro" id="IPR008949">
    <property type="entry name" value="Isoprenoid_synthase_dom_sf"/>
</dbReference>
<evidence type="ECO:0000256" key="2">
    <source>
        <dbReference type="ARBA" id="ARBA00006706"/>
    </source>
</evidence>
<comment type="cofactor">
    <cofactor evidence="1">
        <name>Mg(2+)</name>
        <dbReference type="ChEBI" id="CHEBI:18420"/>
    </cofactor>
</comment>
<dbReference type="InterPro" id="IPR000092">
    <property type="entry name" value="Polyprenyl_synt"/>
</dbReference>
<dbReference type="AlphaFoldDB" id="A0A1M4YX20"/>
<dbReference type="STRING" id="1120975.SAMN02746064_01894"/>
<dbReference type="PANTHER" id="PTHR12001:SF69">
    <property type="entry name" value="ALL TRANS-POLYPRENYL-DIPHOSPHATE SYNTHASE PDSS1"/>
    <property type="match status" value="1"/>
</dbReference>
<keyword evidence="4" id="KW-0479">Metal-binding</keyword>
<organism evidence="7 8">
    <name type="scientific">Alkalibacter saccharofermentans DSM 14828</name>
    <dbReference type="NCBI Taxonomy" id="1120975"/>
    <lineage>
        <taxon>Bacteria</taxon>
        <taxon>Bacillati</taxon>
        <taxon>Bacillota</taxon>
        <taxon>Clostridia</taxon>
        <taxon>Eubacteriales</taxon>
        <taxon>Eubacteriaceae</taxon>
        <taxon>Alkalibacter</taxon>
    </lineage>
</organism>
<evidence type="ECO:0000256" key="1">
    <source>
        <dbReference type="ARBA" id="ARBA00001946"/>
    </source>
</evidence>
<keyword evidence="3 6" id="KW-0808">Transferase</keyword>
<evidence type="ECO:0000256" key="3">
    <source>
        <dbReference type="ARBA" id="ARBA00022679"/>
    </source>
</evidence>
<evidence type="ECO:0000313" key="7">
    <source>
        <dbReference type="EMBL" id="SHF10333.1"/>
    </source>
</evidence>
<dbReference type="Gene3D" id="1.10.600.10">
    <property type="entry name" value="Farnesyl Diphosphate Synthase"/>
    <property type="match status" value="1"/>
</dbReference>
<keyword evidence="5" id="KW-0460">Magnesium</keyword>
<keyword evidence="8" id="KW-1185">Reference proteome</keyword>
<dbReference type="InterPro" id="IPR033749">
    <property type="entry name" value="Polyprenyl_synt_CS"/>
</dbReference>
<dbReference type="CDD" id="cd00685">
    <property type="entry name" value="Trans_IPPS_HT"/>
    <property type="match status" value="1"/>
</dbReference>
<dbReference type="SUPFAM" id="SSF48576">
    <property type="entry name" value="Terpenoid synthases"/>
    <property type="match status" value="1"/>
</dbReference>